<reference evidence="2" key="1">
    <citation type="submission" date="2020-06" db="EMBL/GenBank/DDBJ databases">
        <authorList>
            <person name="Ji K."/>
            <person name="Li J."/>
        </authorList>
    </citation>
    <scope>NUCLEOTIDE SEQUENCE</scope>
    <source>
        <strain evidence="2">JKM2019</strain>
        <tissue evidence="2">Whole body</tissue>
    </source>
</reference>
<feature type="transmembrane region" description="Helical" evidence="1">
    <location>
        <begin position="289"/>
        <end position="310"/>
    </location>
</feature>
<sequence>MIFTIYRTEYIRISDVINECFECLKFYVFRLEYSLNEYEQRQIPWTYKTFKRTIWITLNSWINILFISYVVLDQNPILSKSLVTIEQLLHFERSDLLLQFQIFTFIILEALWYKKFRMILTYNYNAHFIVRKYGNHFNDDHEIEQSNRRHLTHFVRIGNLVSKIMSFNILMAMFVSGVFVVYKFFSFYNAGNIGFIEMIIYITLLINLLIRSAYLIGLVFDAIRYLLYVMELFKIQIKQMIFRLQSTIQCFQYSLLPFYKQRFTFWPQFIKEYDNINAQMFMLNQASSMVFFVVEAISKIAIIFCTLFYSKQSAMNIYNTIIVLFLLAAFIYSNGIYLCTAKIPDYNEIGCKELMNWLTRFQMQQQRRQANRGRNYWHRNRSRLFAIRDTVRSNLFVQQMSQNRFGFSCGQLFFITKSKFIEVFLLSFVLSSLFYKKICL</sequence>
<keyword evidence="1" id="KW-1133">Transmembrane helix</keyword>
<feature type="transmembrane region" description="Helical" evidence="1">
    <location>
        <begin position="53"/>
        <end position="72"/>
    </location>
</feature>
<evidence type="ECO:0000256" key="1">
    <source>
        <dbReference type="SAM" id="Phobius"/>
    </source>
</evidence>
<keyword evidence="1" id="KW-0812">Transmembrane</keyword>
<name>A0A9D4P5A5_DERFA</name>
<protein>
    <submittedName>
        <fullName evidence="2">Uncharacterized protein</fullName>
    </submittedName>
</protein>
<organism evidence="2">
    <name type="scientific">Dermatophagoides farinae</name>
    <name type="common">American house dust mite</name>
    <dbReference type="NCBI Taxonomy" id="6954"/>
    <lineage>
        <taxon>Eukaryota</taxon>
        <taxon>Metazoa</taxon>
        <taxon>Ecdysozoa</taxon>
        <taxon>Arthropoda</taxon>
        <taxon>Chelicerata</taxon>
        <taxon>Arachnida</taxon>
        <taxon>Acari</taxon>
        <taxon>Acariformes</taxon>
        <taxon>Sarcoptiformes</taxon>
        <taxon>Astigmata</taxon>
        <taxon>Psoroptidia</taxon>
        <taxon>Analgoidea</taxon>
        <taxon>Pyroglyphidae</taxon>
        <taxon>Dermatophagoidinae</taxon>
        <taxon>Dermatophagoides</taxon>
    </lineage>
</organism>
<dbReference type="Proteomes" id="UP000828236">
    <property type="component" value="Unassembled WGS sequence"/>
</dbReference>
<accession>A0A9D4P5A5</accession>
<feature type="transmembrane region" description="Helical" evidence="1">
    <location>
        <begin position="317"/>
        <end position="338"/>
    </location>
</feature>
<evidence type="ECO:0000313" key="2">
    <source>
        <dbReference type="EMBL" id="KAH7644388.1"/>
    </source>
</evidence>
<keyword evidence="1" id="KW-0472">Membrane</keyword>
<feature type="transmembrane region" description="Helical" evidence="1">
    <location>
        <begin position="198"/>
        <end position="220"/>
    </location>
</feature>
<feature type="transmembrane region" description="Helical" evidence="1">
    <location>
        <begin position="164"/>
        <end position="186"/>
    </location>
</feature>
<feature type="transmembrane region" description="Helical" evidence="1">
    <location>
        <begin position="96"/>
        <end position="113"/>
    </location>
</feature>
<comment type="caution">
    <text evidence="2">The sequence shown here is derived from an EMBL/GenBank/DDBJ whole genome shotgun (WGS) entry which is preliminary data.</text>
</comment>
<reference evidence="2" key="2">
    <citation type="journal article" date="2021" name="World Allergy Organ. J.">
        <title>Chromosome-level assembly of Dermatophagoides farinae genome and transcriptome reveals two novel allergens Der f 37 and Der f 39.</title>
        <authorList>
            <person name="Chen J."/>
            <person name="Cai Z."/>
            <person name="Fan D."/>
            <person name="Hu J."/>
            <person name="Hou Y."/>
            <person name="He Y."/>
            <person name="Zhang Z."/>
            <person name="Zhao Z."/>
            <person name="Gao P."/>
            <person name="Hu W."/>
            <person name="Sun J."/>
            <person name="Li J."/>
            <person name="Ji K."/>
        </authorList>
    </citation>
    <scope>NUCLEOTIDE SEQUENCE</scope>
    <source>
        <strain evidence="2">JKM2019</strain>
    </source>
</reference>
<proteinExistence type="predicted"/>
<gene>
    <name evidence="2" type="ORF">HUG17_6750</name>
</gene>
<dbReference type="EMBL" id="SDOV01000002">
    <property type="protein sequence ID" value="KAH7644388.1"/>
    <property type="molecule type" value="Genomic_DNA"/>
</dbReference>
<dbReference type="AlphaFoldDB" id="A0A9D4P5A5"/>